<accession>A0A4Y2K210</accession>
<gene>
    <name evidence="1" type="ORF">AVEN_133805_1</name>
</gene>
<protein>
    <submittedName>
        <fullName evidence="1">Uncharacterized protein</fullName>
    </submittedName>
</protein>
<comment type="caution">
    <text evidence="1">The sequence shown here is derived from an EMBL/GenBank/DDBJ whole genome shotgun (WGS) entry which is preliminary data.</text>
</comment>
<organism evidence="1 2">
    <name type="scientific">Araneus ventricosus</name>
    <name type="common">Orbweaver spider</name>
    <name type="synonym">Epeira ventricosa</name>
    <dbReference type="NCBI Taxonomy" id="182803"/>
    <lineage>
        <taxon>Eukaryota</taxon>
        <taxon>Metazoa</taxon>
        <taxon>Ecdysozoa</taxon>
        <taxon>Arthropoda</taxon>
        <taxon>Chelicerata</taxon>
        <taxon>Arachnida</taxon>
        <taxon>Araneae</taxon>
        <taxon>Araneomorphae</taxon>
        <taxon>Entelegynae</taxon>
        <taxon>Araneoidea</taxon>
        <taxon>Araneidae</taxon>
        <taxon>Araneus</taxon>
    </lineage>
</organism>
<dbReference type="EMBL" id="BGPR01004143">
    <property type="protein sequence ID" value="GBM96441.1"/>
    <property type="molecule type" value="Genomic_DNA"/>
</dbReference>
<evidence type="ECO:0000313" key="1">
    <source>
        <dbReference type="EMBL" id="GBM96441.1"/>
    </source>
</evidence>
<keyword evidence="2" id="KW-1185">Reference proteome</keyword>
<dbReference type="AlphaFoldDB" id="A0A4Y2K210"/>
<proteinExistence type="predicted"/>
<reference evidence="1 2" key="1">
    <citation type="journal article" date="2019" name="Sci. Rep.">
        <title>Orb-weaving spider Araneus ventricosus genome elucidates the spidroin gene catalogue.</title>
        <authorList>
            <person name="Kono N."/>
            <person name="Nakamura H."/>
            <person name="Ohtoshi R."/>
            <person name="Moran D.A.P."/>
            <person name="Shinohara A."/>
            <person name="Yoshida Y."/>
            <person name="Fujiwara M."/>
            <person name="Mori M."/>
            <person name="Tomita M."/>
            <person name="Arakawa K."/>
        </authorList>
    </citation>
    <scope>NUCLEOTIDE SEQUENCE [LARGE SCALE GENOMIC DNA]</scope>
</reference>
<evidence type="ECO:0000313" key="2">
    <source>
        <dbReference type="Proteomes" id="UP000499080"/>
    </source>
</evidence>
<sequence>MAAPALVGGIGKLGFFNTVPTHTTYQKIGTTLINVTIRVFLLQFDWTRCDFQIFDTDILEDFPEKYISVREAVANESKFGGQESANAQCQTKMCLCKKQIKWVH</sequence>
<name>A0A4Y2K210_ARAVE</name>
<dbReference type="Proteomes" id="UP000499080">
    <property type="component" value="Unassembled WGS sequence"/>
</dbReference>